<sequence>MTIAEAAPLTATWPEPTGIALRGTVIIVPGRGEHPGVYERFGRRISADGYRVWAVADPTVDADRATRQLDTLIANDALPRPLVLVGSDTGALFAAASLADRTAPGATSISGLVLAGLPSRAEYWADTADWQDELDARTGCPTHQGVLDLDPSVRRGALGRRAPAEWFDRADPASITVPILGLHGESDMISPFAGVRGWYDAAPHADLVGLVGGRHDALNDQTHRSAAATTVLFLERLRLGSELPVIARPASAVAE</sequence>
<keyword evidence="2" id="KW-1185">Reference proteome</keyword>
<dbReference type="KEGG" id="ahm:TL08_16635"/>
<proteinExistence type="predicted"/>
<gene>
    <name evidence="1" type="ORF">TL08_16635</name>
</gene>
<dbReference type="RefSeq" id="WP_236750291.1">
    <property type="nucleotide sequence ID" value="NZ_CP014859.1"/>
</dbReference>
<dbReference type="EMBL" id="CP014859">
    <property type="protein sequence ID" value="AOS64127.1"/>
    <property type="molecule type" value="Genomic_DNA"/>
</dbReference>
<dbReference type="AlphaFoldDB" id="A0AAC9MZI9"/>
<dbReference type="Proteomes" id="UP000095210">
    <property type="component" value="Chromosome"/>
</dbReference>
<accession>A0AAC9MZI9</accession>
<evidence type="ECO:0000313" key="2">
    <source>
        <dbReference type="Proteomes" id="UP000095210"/>
    </source>
</evidence>
<dbReference type="SUPFAM" id="SSF53474">
    <property type="entry name" value="alpha/beta-Hydrolases"/>
    <property type="match status" value="1"/>
</dbReference>
<dbReference type="Gene3D" id="3.40.50.1820">
    <property type="entry name" value="alpha/beta hydrolase"/>
    <property type="match status" value="1"/>
</dbReference>
<protein>
    <submittedName>
        <fullName evidence="1">Lysophospholipase</fullName>
    </submittedName>
</protein>
<name>A0AAC9MZI9_9PSEU</name>
<reference evidence="2" key="1">
    <citation type="submission" date="2016-03" db="EMBL/GenBank/DDBJ databases">
        <title>Complete genome sequence of the type strain Actinoalloteichus hymeniacidonis DSM 45092.</title>
        <authorList>
            <person name="Schaffert L."/>
            <person name="Albersmeier A."/>
            <person name="Winkler A."/>
            <person name="Kalinowski J."/>
            <person name="Zotchev S."/>
            <person name="Ruckert C."/>
        </authorList>
    </citation>
    <scope>NUCLEOTIDE SEQUENCE [LARGE SCALE GENOMIC DNA]</scope>
    <source>
        <strain evidence="2">HPA177(T) (DSM 45092(T))</strain>
    </source>
</reference>
<organism evidence="1 2">
    <name type="scientific">Actinoalloteichus hymeniacidonis</name>
    <dbReference type="NCBI Taxonomy" id="340345"/>
    <lineage>
        <taxon>Bacteria</taxon>
        <taxon>Bacillati</taxon>
        <taxon>Actinomycetota</taxon>
        <taxon>Actinomycetes</taxon>
        <taxon>Pseudonocardiales</taxon>
        <taxon>Pseudonocardiaceae</taxon>
        <taxon>Actinoalloteichus</taxon>
    </lineage>
</organism>
<dbReference type="InterPro" id="IPR029058">
    <property type="entry name" value="AB_hydrolase_fold"/>
</dbReference>
<evidence type="ECO:0000313" key="1">
    <source>
        <dbReference type="EMBL" id="AOS64127.1"/>
    </source>
</evidence>